<keyword evidence="7 8" id="KW-0456">Lyase</keyword>
<feature type="active site" description="Proton acceptor" evidence="8 9">
    <location>
        <position position="22"/>
    </location>
</feature>
<dbReference type="OrthoDB" id="9790793at2"/>
<dbReference type="SUPFAM" id="SSF52304">
    <property type="entry name" value="Type II 3-dehydroquinate dehydratase"/>
    <property type="match status" value="1"/>
</dbReference>
<dbReference type="AlphaFoldDB" id="A0A069RE71"/>
<dbReference type="CDD" id="cd00466">
    <property type="entry name" value="DHQase_II"/>
    <property type="match status" value="1"/>
</dbReference>
<name>A0A069RE71_PEPLI</name>
<evidence type="ECO:0000256" key="9">
    <source>
        <dbReference type="PIRSR" id="PIRSR001399-1"/>
    </source>
</evidence>
<dbReference type="GO" id="GO:0003855">
    <property type="term" value="F:3-dehydroquinate dehydratase activity"/>
    <property type="evidence" value="ECO:0007669"/>
    <property type="project" value="UniProtKB-UniRule"/>
</dbReference>
<comment type="catalytic activity">
    <reaction evidence="1 8">
        <text>3-dehydroquinate = 3-dehydroshikimate + H2O</text>
        <dbReference type="Rhea" id="RHEA:21096"/>
        <dbReference type="ChEBI" id="CHEBI:15377"/>
        <dbReference type="ChEBI" id="CHEBI:16630"/>
        <dbReference type="ChEBI" id="CHEBI:32364"/>
        <dbReference type="EC" id="4.2.1.10"/>
    </reaction>
</comment>
<dbReference type="NCBIfam" id="NF003805">
    <property type="entry name" value="PRK05395.1-2"/>
    <property type="match status" value="1"/>
</dbReference>
<dbReference type="UniPathway" id="UPA00053">
    <property type="reaction ID" value="UER00086"/>
</dbReference>
<gene>
    <name evidence="8 12" type="primary">aroQ</name>
    <name evidence="12" type="ORF">CLIT_17c00180</name>
</gene>
<evidence type="ECO:0000256" key="8">
    <source>
        <dbReference type="HAMAP-Rule" id="MF_00169"/>
    </source>
</evidence>
<sequence length="142" mass="15429">MKIIVINGPNINLLGTREKEIYGKAGYEQLCSLIREQAKDMGVDVDIFQSNSEGAIVDKIQESLGSYEGIVINPAAYTHYSIAIHDALKAVSIPAVEVHISNIHSREEFRRKSVTAPACTGQICGLGIHGYILAIHALKGIQ</sequence>
<dbReference type="STRING" id="1121324.CLIT_17c00180"/>
<evidence type="ECO:0000313" key="13">
    <source>
        <dbReference type="Proteomes" id="UP000027946"/>
    </source>
</evidence>
<feature type="binding site" evidence="8 10">
    <location>
        <position position="86"/>
    </location>
    <ligand>
        <name>substrate</name>
    </ligand>
</feature>
<comment type="subunit">
    <text evidence="4 8">Homododecamer.</text>
</comment>
<dbReference type="PANTHER" id="PTHR21272">
    <property type="entry name" value="CATABOLIC 3-DEHYDROQUINASE"/>
    <property type="match status" value="1"/>
</dbReference>
<dbReference type="GO" id="GO:0019631">
    <property type="term" value="P:quinate catabolic process"/>
    <property type="evidence" value="ECO:0007669"/>
    <property type="project" value="TreeGrafter"/>
</dbReference>
<keyword evidence="13" id="KW-1185">Reference proteome</keyword>
<comment type="caution">
    <text evidence="12">The sequence shown here is derived from an EMBL/GenBank/DDBJ whole genome shotgun (WGS) entry which is preliminary data.</text>
</comment>
<dbReference type="GO" id="GO:0008652">
    <property type="term" value="P:amino acid biosynthetic process"/>
    <property type="evidence" value="ECO:0007669"/>
    <property type="project" value="UniProtKB-KW"/>
</dbReference>
<feature type="binding site" evidence="8 10">
    <location>
        <position position="79"/>
    </location>
    <ligand>
        <name>substrate</name>
    </ligand>
</feature>
<dbReference type="InterPro" id="IPR001874">
    <property type="entry name" value="DHquinase_II"/>
</dbReference>
<evidence type="ECO:0000256" key="7">
    <source>
        <dbReference type="ARBA" id="ARBA00023239"/>
    </source>
</evidence>
<dbReference type="Pfam" id="PF01220">
    <property type="entry name" value="DHquinase_II"/>
    <property type="match status" value="1"/>
</dbReference>
<dbReference type="NCBIfam" id="TIGR01088">
    <property type="entry name" value="aroQ"/>
    <property type="match status" value="1"/>
</dbReference>
<evidence type="ECO:0000256" key="10">
    <source>
        <dbReference type="PIRSR" id="PIRSR001399-2"/>
    </source>
</evidence>
<comment type="function">
    <text evidence="8">Catalyzes a trans-dehydration via an enolate intermediate.</text>
</comment>
<comment type="similarity">
    <text evidence="3 8">Belongs to the type-II 3-dehydroquinase family.</text>
</comment>
<protein>
    <recommendedName>
        <fullName evidence="5 8">3-dehydroquinate dehydratase</fullName>
        <shortName evidence="8">3-dehydroquinase</shortName>
        <ecNumber evidence="5 8">4.2.1.10</ecNumber>
    </recommendedName>
    <alternativeName>
        <fullName evidence="8">Type II DHQase</fullName>
    </alternativeName>
</protein>
<dbReference type="PROSITE" id="PS01029">
    <property type="entry name" value="DEHYDROQUINASE_II"/>
    <property type="match status" value="1"/>
</dbReference>
<dbReference type="Proteomes" id="UP000027946">
    <property type="component" value="Unassembled WGS sequence"/>
</dbReference>
<feature type="binding site" evidence="8 10">
    <location>
        <position position="110"/>
    </location>
    <ligand>
        <name>substrate</name>
    </ligand>
</feature>
<evidence type="ECO:0000256" key="11">
    <source>
        <dbReference type="PIRSR" id="PIRSR001399-3"/>
    </source>
</evidence>
<evidence type="ECO:0000313" key="12">
    <source>
        <dbReference type="EMBL" id="KDR94490.1"/>
    </source>
</evidence>
<feature type="binding site" evidence="8 10">
    <location>
        <position position="73"/>
    </location>
    <ligand>
        <name>substrate</name>
    </ligand>
</feature>
<dbReference type="GO" id="GO:0009423">
    <property type="term" value="P:chorismate biosynthetic process"/>
    <property type="evidence" value="ECO:0007669"/>
    <property type="project" value="UniProtKB-UniRule"/>
</dbReference>
<dbReference type="NCBIfam" id="NF003807">
    <property type="entry name" value="PRK05395.1-4"/>
    <property type="match status" value="1"/>
</dbReference>
<dbReference type="InterPro" id="IPR018509">
    <property type="entry name" value="DHquinase_II_CS"/>
</dbReference>
<organism evidence="12 13">
    <name type="scientific">Peptoclostridium litorale DSM 5388</name>
    <dbReference type="NCBI Taxonomy" id="1121324"/>
    <lineage>
        <taxon>Bacteria</taxon>
        <taxon>Bacillati</taxon>
        <taxon>Bacillota</taxon>
        <taxon>Clostridia</taxon>
        <taxon>Peptostreptococcales</taxon>
        <taxon>Peptoclostridiaceae</taxon>
        <taxon>Peptoclostridium</taxon>
    </lineage>
</organism>
<evidence type="ECO:0000256" key="3">
    <source>
        <dbReference type="ARBA" id="ARBA00011037"/>
    </source>
</evidence>
<dbReference type="Gene3D" id="3.40.50.9100">
    <property type="entry name" value="Dehydroquinase, class II"/>
    <property type="match status" value="1"/>
</dbReference>
<keyword evidence="6 8" id="KW-0057">Aromatic amino acid biosynthesis</keyword>
<accession>A0A069RE71</accession>
<evidence type="ECO:0000256" key="2">
    <source>
        <dbReference type="ARBA" id="ARBA00004902"/>
    </source>
</evidence>
<evidence type="ECO:0000256" key="4">
    <source>
        <dbReference type="ARBA" id="ARBA00011193"/>
    </source>
</evidence>
<keyword evidence="8" id="KW-0028">Amino-acid biosynthesis</keyword>
<dbReference type="InterPro" id="IPR036441">
    <property type="entry name" value="DHquinase_II_sf"/>
</dbReference>
<feature type="binding site" evidence="8 10">
    <location>
        <begin position="100"/>
        <end position="101"/>
    </location>
    <ligand>
        <name>substrate</name>
    </ligand>
</feature>
<dbReference type="GO" id="GO:0009073">
    <property type="term" value="P:aromatic amino acid family biosynthetic process"/>
    <property type="evidence" value="ECO:0007669"/>
    <property type="project" value="UniProtKB-KW"/>
</dbReference>
<dbReference type="EC" id="4.2.1.10" evidence="5 8"/>
<reference evidence="12 13" key="1">
    <citation type="submission" date="2014-03" db="EMBL/GenBank/DDBJ databases">
        <title>Genome sequence of Clostridium litorale W6, DSM 5388.</title>
        <authorList>
            <person name="Poehlein A."/>
            <person name="Jagirdar A."/>
            <person name="Khonsari B."/>
            <person name="Chibani C.M."/>
            <person name="Gutierrez Gutierrez D.A."/>
            <person name="Davydova E."/>
            <person name="Alghaithi H.S."/>
            <person name="Nair K.P."/>
            <person name="Dhamotharan K."/>
            <person name="Chandran L."/>
            <person name="G W."/>
            <person name="Daniel R."/>
        </authorList>
    </citation>
    <scope>NUCLEOTIDE SEQUENCE [LARGE SCALE GENOMIC DNA]</scope>
    <source>
        <strain evidence="12 13">W6</strain>
    </source>
</reference>
<evidence type="ECO:0000256" key="6">
    <source>
        <dbReference type="ARBA" id="ARBA00023141"/>
    </source>
</evidence>
<dbReference type="HAMAP" id="MF_00169">
    <property type="entry name" value="AroQ"/>
    <property type="match status" value="1"/>
</dbReference>
<dbReference type="PANTHER" id="PTHR21272:SF3">
    <property type="entry name" value="CATABOLIC 3-DEHYDROQUINASE"/>
    <property type="match status" value="1"/>
</dbReference>
<proteinExistence type="inferred from homology"/>
<dbReference type="PIRSF" id="PIRSF001399">
    <property type="entry name" value="DHquinase_II"/>
    <property type="match status" value="1"/>
</dbReference>
<evidence type="ECO:0000256" key="5">
    <source>
        <dbReference type="ARBA" id="ARBA00012060"/>
    </source>
</evidence>
<dbReference type="eggNOG" id="COG0757">
    <property type="taxonomic scope" value="Bacteria"/>
</dbReference>
<dbReference type="EMBL" id="JJMM01000017">
    <property type="protein sequence ID" value="KDR94490.1"/>
    <property type="molecule type" value="Genomic_DNA"/>
</dbReference>
<feature type="active site" description="Proton donor" evidence="8 9">
    <location>
        <position position="99"/>
    </location>
</feature>
<evidence type="ECO:0000256" key="1">
    <source>
        <dbReference type="ARBA" id="ARBA00001864"/>
    </source>
</evidence>
<dbReference type="NCBIfam" id="NF003806">
    <property type="entry name" value="PRK05395.1-3"/>
    <property type="match status" value="1"/>
</dbReference>
<dbReference type="RefSeq" id="WP_038266802.1">
    <property type="nucleotide sequence ID" value="NZ_FSRH01000021.1"/>
</dbReference>
<comment type="pathway">
    <text evidence="2 8">Metabolic intermediate biosynthesis; chorismate biosynthesis; chorismate from D-erythrose 4-phosphate and phosphoenolpyruvate: step 3/7.</text>
</comment>
<feature type="site" description="Transition state stabilizer" evidence="8 11">
    <location>
        <position position="17"/>
    </location>
</feature>